<dbReference type="SUPFAM" id="SSF101898">
    <property type="entry name" value="NHL repeat"/>
    <property type="match status" value="1"/>
</dbReference>
<protein>
    <recommendedName>
        <fullName evidence="3">SMP-30/Gluconolactonase/LRE-like region domain-containing protein</fullName>
    </recommendedName>
</protein>
<evidence type="ECO:0000313" key="1">
    <source>
        <dbReference type="EMBL" id="TKC98117.1"/>
    </source>
</evidence>
<accession>A0A4U1IUS0</accession>
<proteinExistence type="predicted"/>
<evidence type="ECO:0008006" key="3">
    <source>
        <dbReference type="Google" id="ProtNLM"/>
    </source>
</evidence>
<keyword evidence="2" id="KW-1185">Reference proteome</keyword>
<comment type="caution">
    <text evidence="1">The sequence shown here is derived from an EMBL/GenBank/DDBJ whole genome shotgun (WGS) entry which is preliminary data.</text>
</comment>
<dbReference type="InterPro" id="IPR015943">
    <property type="entry name" value="WD40/YVTN_repeat-like_dom_sf"/>
</dbReference>
<dbReference type="Proteomes" id="UP000309215">
    <property type="component" value="Unassembled WGS sequence"/>
</dbReference>
<name>A0A4U1IUS0_9BACT</name>
<organism evidence="1 2">
    <name type="scientific">Polyangium fumosum</name>
    <dbReference type="NCBI Taxonomy" id="889272"/>
    <lineage>
        <taxon>Bacteria</taxon>
        <taxon>Pseudomonadati</taxon>
        <taxon>Myxococcota</taxon>
        <taxon>Polyangia</taxon>
        <taxon>Polyangiales</taxon>
        <taxon>Polyangiaceae</taxon>
        <taxon>Polyangium</taxon>
    </lineage>
</organism>
<reference evidence="1 2" key="1">
    <citation type="submission" date="2019-04" db="EMBL/GenBank/DDBJ databases">
        <authorList>
            <person name="Li Y."/>
            <person name="Wang J."/>
        </authorList>
    </citation>
    <scope>NUCLEOTIDE SEQUENCE [LARGE SCALE GENOMIC DNA]</scope>
    <source>
        <strain evidence="1 2">DSM 14668</strain>
    </source>
</reference>
<sequence length="313" mass="32350">MQCTDDGECAPGYCGGGACVLPELFASGQNYPSSLVLTADEVLWTNNTGGDIMRQSKAGSVPTPFVKGQKGPSELVERDGVLFWCNTDGNSISTAKLGDPAGGFGQKIVDVNSPIRLATDGATLFIATTQILLRAPVTGGAVSDLVTDQEWYGNISQAAGITHHEGMVYFSEYLGGRAARVPAAGGVPHVLAPGPGMLGQIAVDKSGVSWVSIEASATKVWVSDHAGSGATSIFQGGKVTAFSLPKIVTDDEAIYFSMDTVDTGGSALRRKTKAGADVARVLASGQEAVVDIAVDATHLYWISGSSILRVALP</sequence>
<dbReference type="EMBL" id="SSMQ01000074">
    <property type="protein sequence ID" value="TKC98117.1"/>
    <property type="molecule type" value="Genomic_DNA"/>
</dbReference>
<evidence type="ECO:0000313" key="2">
    <source>
        <dbReference type="Proteomes" id="UP000309215"/>
    </source>
</evidence>
<dbReference type="RefSeq" id="WP_136934877.1">
    <property type="nucleotide sequence ID" value="NZ_SSMQ01000074.1"/>
</dbReference>
<dbReference type="Gene3D" id="2.130.10.10">
    <property type="entry name" value="YVTN repeat-like/Quinoprotein amine dehydrogenase"/>
    <property type="match status" value="1"/>
</dbReference>
<gene>
    <name evidence="1" type="ORF">E8A74_42570</name>
</gene>
<dbReference type="AlphaFoldDB" id="A0A4U1IUS0"/>